<sequence length="331" mass="38681">MRFFLKRHLKVIAGGVILLLSLIAIFRGSVGTDTATYERLVTRIDTWSGLEPASWILMYVLNLWLDDPVWVVRAFSGIFAGILLWFVYKSDEEELFFLMAFFVPLFFYNYSMNVIRVGIAFAILLLALQKDRRQEYKKAILLGILSVLFHYSILFALFFLWFNHDYNKENVWNRKNLFLIFVVLSLIAILVVLNEHYFLSKLAIYAYLEAPSLFSGLSRIMLGLVLLAPIPFSNILEYQKKRIVYSSLFFMIVFFSMGIYVTPRLLDMVNLLIPIAMLRAYRRVNEPMDWRFKAALFVAGLGGAIGMYRYMLNESFWSPSPFLPYHTIFDR</sequence>
<dbReference type="InterPro" id="IPR049458">
    <property type="entry name" value="EpsG-like"/>
</dbReference>
<reference evidence="2 3" key="1">
    <citation type="journal article" date="2009" name="Stand. Genomic Sci.">
        <title>Complete genome sequence of Rhodothermus marinus type strain (R-10).</title>
        <authorList>
            <person name="Nolan M."/>
            <person name="Tindall B.J."/>
            <person name="Pomrenke H."/>
            <person name="Lapidus A."/>
            <person name="Copeland A."/>
            <person name="Glavina Del Rio T."/>
            <person name="Lucas S."/>
            <person name="Chen F."/>
            <person name="Tice H."/>
            <person name="Cheng J.F."/>
            <person name="Saunders E."/>
            <person name="Han C."/>
            <person name="Bruce D."/>
            <person name="Goodwin L."/>
            <person name="Chain P."/>
            <person name="Pitluck S."/>
            <person name="Ovchinikova G."/>
            <person name="Pati A."/>
            <person name="Ivanova N."/>
            <person name="Mavromatis K."/>
            <person name="Chen A."/>
            <person name="Palaniappan K."/>
            <person name="Land M."/>
            <person name="Hauser L."/>
            <person name="Chang Y.J."/>
            <person name="Jeffries C.D."/>
            <person name="Brettin T."/>
            <person name="Goker M."/>
            <person name="Bristow J."/>
            <person name="Eisen J.A."/>
            <person name="Markowitz V."/>
            <person name="Hugenholtz P."/>
            <person name="Kyrpides N.C."/>
            <person name="Klenk H.P."/>
            <person name="Detter J.C."/>
        </authorList>
    </citation>
    <scope>NUCLEOTIDE SEQUENCE [LARGE SCALE GENOMIC DNA]</scope>
    <source>
        <strain evidence="3">ATCC 43812 / DSM 4252 / R-10</strain>
    </source>
</reference>
<feature type="transmembrane region" description="Helical" evidence="1">
    <location>
        <begin position="294"/>
        <end position="312"/>
    </location>
</feature>
<gene>
    <name evidence="2" type="ordered locus">Rmar_0826</name>
</gene>
<keyword evidence="1" id="KW-1133">Transmembrane helix</keyword>
<dbReference type="EMBL" id="CP001807">
    <property type="protein sequence ID" value="ACY47723.1"/>
    <property type="molecule type" value="Genomic_DNA"/>
</dbReference>
<feature type="transmembrane region" description="Helical" evidence="1">
    <location>
        <begin position="70"/>
        <end position="88"/>
    </location>
</feature>
<feature type="transmembrane region" description="Helical" evidence="1">
    <location>
        <begin position="248"/>
        <end position="273"/>
    </location>
</feature>
<accession>D0MGT8</accession>
<keyword evidence="1" id="KW-0812">Transmembrane</keyword>
<evidence type="ECO:0000313" key="2">
    <source>
        <dbReference type="EMBL" id="ACY47723.1"/>
    </source>
</evidence>
<dbReference type="Proteomes" id="UP000002221">
    <property type="component" value="Chromosome"/>
</dbReference>
<protein>
    <recommendedName>
        <fullName evidence="4">EpsG family protein</fullName>
    </recommendedName>
</protein>
<organism evidence="2 3">
    <name type="scientific">Rhodothermus marinus (strain ATCC 43812 / DSM 4252 / R-10)</name>
    <name type="common">Rhodothermus obamensis</name>
    <dbReference type="NCBI Taxonomy" id="518766"/>
    <lineage>
        <taxon>Bacteria</taxon>
        <taxon>Pseudomonadati</taxon>
        <taxon>Rhodothermota</taxon>
        <taxon>Rhodothermia</taxon>
        <taxon>Rhodothermales</taxon>
        <taxon>Rhodothermaceae</taxon>
        <taxon>Rhodothermus</taxon>
    </lineage>
</organism>
<dbReference type="RefSeq" id="WP_012843335.1">
    <property type="nucleotide sequence ID" value="NC_013501.1"/>
</dbReference>
<evidence type="ECO:0000256" key="1">
    <source>
        <dbReference type="SAM" id="Phobius"/>
    </source>
</evidence>
<feature type="transmembrane region" description="Helical" evidence="1">
    <location>
        <begin position="108"/>
        <end position="128"/>
    </location>
</feature>
<dbReference type="Pfam" id="PF14897">
    <property type="entry name" value="EpsG"/>
    <property type="match status" value="1"/>
</dbReference>
<name>D0MGT8_RHOM4</name>
<feature type="transmembrane region" description="Helical" evidence="1">
    <location>
        <begin position="140"/>
        <end position="162"/>
    </location>
</feature>
<feature type="transmembrane region" description="Helical" evidence="1">
    <location>
        <begin position="205"/>
        <end position="228"/>
    </location>
</feature>
<keyword evidence="1" id="KW-0472">Membrane</keyword>
<proteinExistence type="predicted"/>
<feature type="transmembrane region" description="Helical" evidence="1">
    <location>
        <begin position="47"/>
        <end position="65"/>
    </location>
</feature>
<keyword evidence="3" id="KW-1185">Reference proteome</keyword>
<dbReference type="AlphaFoldDB" id="D0MGT8"/>
<evidence type="ECO:0008006" key="4">
    <source>
        <dbReference type="Google" id="ProtNLM"/>
    </source>
</evidence>
<dbReference type="HOGENOM" id="CLU_810571_0_0_10"/>
<dbReference type="eggNOG" id="ENOG5033DYD">
    <property type="taxonomic scope" value="Bacteria"/>
</dbReference>
<evidence type="ECO:0000313" key="3">
    <source>
        <dbReference type="Proteomes" id="UP000002221"/>
    </source>
</evidence>
<feature type="transmembrane region" description="Helical" evidence="1">
    <location>
        <begin position="177"/>
        <end position="193"/>
    </location>
</feature>
<dbReference type="KEGG" id="rmr:Rmar_0826"/>